<dbReference type="GO" id="GO:0000045">
    <property type="term" value="P:autophagosome assembly"/>
    <property type="evidence" value="ECO:0007669"/>
    <property type="project" value="TreeGrafter"/>
</dbReference>
<feature type="compositionally biased region" description="Polar residues" evidence="3">
    <location>
        <begin position="401"/>
        <end position="420"/>
    </location>
</feature>
<evidence type="ECO:0000256" key="1">
    <source>
        <dbReference type="ARBA" id="ARBA00023054"/>
    </source>
</evidence>
<dbReference type="PANTHER" id="PTHR13664:SF0">
    <property type="entry name" value="BECLIN 1-ASSOCIATED AUTOPHAGY-RELATED KEY REGULATOR"/>
    <property type="match status" value="1"/>
</dbReference>
<evidence type="ECO:0000313" key="5">
    <source>
        <dbReference type="Proteomes" id="UP000230750"/>
    </source>
</evidence>
<evidence type="ECO:0000256" key="2">
    <source>
        <dbReference type="SAM" id="Coils"/>
    </source>
</evidence>
<dbReference type="GO" id="GO:0035014">
    <property type="term" value="F:phosphatidylinositol 3-kinase regulator activity"/>
    <property type="evidence" value="ECO:0007669"/>
    <property type="project" value="TreeGrafter"/>
</dbReference>
<sequence>MHINQAHFAIEPNKIVPIKYRKERGLAQRNMSKIYAEKLKKYHKLKTDHRQLQQRLSLKVSEVLIAKDNKETQISELLERIGLRKKYVEEETKAAQNDKEELKQLKKTIEDKRKKAKVHQQKMDKIARYIEQLKKNLSVLQTKLEEKEQKLCDLRRKSLHQMTEHLFPISYITRGFKCVAKLAEARRTSYVKGRWVYADDSQESQYSIVHPSASLPANGEYSAFTAWIISQEDPYTNLELHNPGHQTLGAMSYVAQLTQHIAWYLGIPLPKRLSFSYFCLKELDLKEFSFGVEKLNVNVLYLCCTQGVDPEFLHPRSPLGNLWQLIKCKSPLLGRCLPFEIYADLLTVEMTPPSSATSLVSSTSYLPETLEESESSSNESEMGQEWETVPDLDVSLIPSDATLSTTDGGSQGASRTSSNPEEPMGASHMTQAAGSLVSSAATVASALWRVASRQYDKS</sequence>
<dbReference type="EMBL" id="MRZV01000030">
    <property type="protein sequence ID" value="PIK61543.1"/>
    <property type="molecule type" value="Genomic_DNA"/>
</dbReference>
<comment type="caution">
    <text evidence="4">The sequence shown here is derived from an EMBL/GenBank/DDBJ whole genome shotgun (WGS) entry which is preliminary data.</text>
</comment>
<feature type="compositionally biased region" description="Low complexity" evidence="3">
    <location>
        <begin position="353"/>
        <end position="368"/>
    </location>
</feature>
<dbReference type="STRING" id="307972.A0A2G8LMQ8"/>
<proteinExistence type="predicted"/>
<keyword evidence="5" id="KW-1185">Reference proteome</keyword>
<evidence type="ECO:0000256" key="3">
    <source>
        <dbReference type="SAM" id="MobiDB-lite"/>
    </source>
</evidence>
<dbReference type="GO" id="GO:0009267">
    <property type="term" value="P:cellular response to starvation"/>
    <property type="evidence" value="ECO:0007669"/>
    <property type="project" value="TreeGrafter"/>
</dbReference>
<dbReference type="GO" id="GO:0016240">
    <property type="term" value="P:autophagosome membrane docking"/>
    <property type="evidence" value="ECO:0007669"/>
    <property type="project" value="TreeGrafter"/>
</dbReference>
<dbReference type="Proteomes" id="UP000230750">
    <property type="component" value="Unassembled WGS sequence"/>
</dbReference>
<reference evidence="4 5" key="1">
    <citation type="journal article" date="2017" name="PLoS Biol.">
        <title>The sea cucumber genome provides insights into morphological evolution and visceral regeneration.</title>
        <authorList>
            <person name="Zhang X."/>
            <person name="Sun L."/>
            <person name="Yuan J."/>
            <person name="Sun Y."/>
            <person name="Gao Y."/>
            <person name="Zhang L."/>
            <person name="Li S."/>
            <person name="Dai H."/>
            <person name="Hamel J.F."/>
            <person name="Liu C."/>
            <person name="Yu Y."/>
            <person name="Liu S."/>
            <person name="Lin W."/>
            <person name="Guo K."/>
            <person name="Jin S."/>
            <person name="Xu P."/>
            <person name="Storey K.B."/>
            <person name="Huan P."/>
            <person name="Zhang T."/>
            <person name="Zhou Y."/>
            <person name="Zhang J."/>
            <person name="Lin C."/>
            <person name="Li X."/>
            <person name="Xing L."/>
            <person name="Huo D."/>
            <person name="Sun M."/>
            <person name="Wang L."/>
            <person name="Mercier A."/>
            <person name="Li F."/>
            <person name="Yang H."/>
            <person name="Xiang J."/>
        </authorList>
    </citation>
    <scope>NUCLEOTIDE SEQUENCE [LARGE SCALE GENOMIC DNA]</scope>
    <source>
        <strain evidence="4">Shaxun</strain>
        <tissue evidence="4">Muscle</tissue>
    </source>
</reference>
<protein>
    <submittedName>
        <fullName evidence="4">Putative beclin 1-associated autophagy-related key regulator</fullName>
    </submittedName>
</protein>
<dbReference type="OrthoDB" id="16772at2759"/>
<feature type="region of interest" description="Disordered" evidence="3">
    <location>
        <begin position="399"/>
        <end position="435"/>
    </location>
</feature>
<keyword evidence="1 2" id="KW-0175">Coiled coil</keyword>
<dbReference type="GO" id="GO:0000423">
    <property type="term" value="P:mitophagy"/>
    <property type="evidence" value="ECO:0007669"/>
    <property type="project" value="TreeGrafter"/>
</dbReference>
<dbReference type="GO" id="GO:0043495">
    <property type="term" value="F:protein-membrane adaptor activity"/>
    <property type="evidence" value="ECO:0007669"/>
    <property type="project" value="TreeGrafter"/>
</dbReference>
<dbReference type="GO" id="GO:0005776">
    <property type="term" value="C:autophagosome"/>
    <property type="evidence" value="ECO:0007669"/>
    <property type="project" value="TreeGrafter"/>
</dbReference>
<dbReference type="PANTHER" id="PTHR13664">
    <property type="entry name" value="BECLIN 1-ASSOCIATED AUTOPHAGY-RELATED KEY REGULATOR"/>
    <property type="match status" value="1"/>
</dbReference>
<gene>
    <name evidence="4" type="ORF">BSL78_01556</name>
</gene>
<accession>A0A2G8LMQ8</accession>
<dbReference type="AlphaFoldDB" id="A0A2G8LMQ8"/>
<organism evidence="4 5">
    <name type="scientific">Stichopus japonicus</name>
    <name type="common">Sea cucumber</name>
    <dbReference type="NCBI Taxonomy" id="307972"/>
    <lineage>
        <taxon>Eukaryota</taxon>
        <taxon>Metazoa</taxon>
        <taxon>Echinodermata</taxon>
        <taxon>Eleutherozoa</taxon>
        <taxon>Echinozoa</taxon>
        <taxon>Holothuroidea</taxon>
        <taxon>Aspidochirotacea</taxon>
        <taxon>Aspidochirotida</taxon>
        <taxon>Stichopodidae</taxon>
        <taxon>Apostichopus</taxon>
    </lineage>
</organism>
<name>A0A2G8LMQ8_STIJA</name>
<feature type="region of interest" description="Disordered" evidence="3">
    <location>
        <begin position="353"/>
        <end position="387"/>
    </location>
</feature>
<dbReference type="GO" id="GO:0097632">
    <property type="term" value="C:extrinsic component of phagophore assembly site membrane"/>
    <property type="evidence" value="ECO:0007669"/>
    <property type="project" value="TreeGrafter"/>
</dbReference>
<dbReference type="GO" id="GO:0097629">
    <property type="term" value="C:extrinsic component of omegasome membrane"/>
    <property type="evidence" value="ECO:0007669"/>
    <property type="project" value="TreeGrafter"/>
</dbReference>
<evidence type="ECO:0000313" key="4">
    <source>
        <dbReference type="EMBL" id="PIK61543.1"/>
    </source>
</evidence>
<feature type="coiled-coil region" evidence="2">
    <location>
        <begin position="85"/>
        <end position="150"/>
    </location>
</feature>
<dbReference type="InterPro" id="IPR018791">
    <property type="entry name" value="UV_resistance/autophagy_Atg14"/>
</dbReference>
<dbReference type="GO" id="GO:0035032">
    <property type="term" value="C:phosphatidylinositol 3-kinase complex, class III"/>
    <property type="evidence" value="ECO:0007669"/>
    <property type="project" value="TreeGrafter"/>
</dbReference>
<dbReference type="Pfam" id="PF10186">
    <property type="entry name" value="ATG14"/>
    <property type="match status" value="1"/>
</dbReference>